<dbReference type="Proteomes" id="UP000319804">
    <property type="component" value="Unassembled WGS sequence"/>
</dbReference>
<gene>
    <name evidence="2" type="ORF">FHX68_1990</name>
</gene>
<evidence type="ECO:0000256" key="1">
    <source>
        <dbReference type="SAM" id="Phobius"/>
    </source>
</evidence>
<dbReference type="RefSeq" id="WP_141381493.1">
    <property type="nucleotide sequence ID" value="NZ_BJNA01000082.1"/>
</dbReference>
<evidence type="ECO:0008006" key="4">
    <source>
        <dbReference type="Google" id="ProtNLM"/>
    </source>
</evidence>
<name>A0A4Y3URC7_9MICO</name>
<keyword evidence="1" id="KW-0812">Transmembrane</keyword>
<accession>A0A4Y3URC7</accession>
<sequence>MTERAQHQIETAHVRRSPRYAIFFVLGAILGILAALILTFAFDGTEEKSASTQVIYSTSQVFGFLCLVCIPIGMAVLGAVALILDRRLSRRQHEVRLDHERVEVDYPDDDTTV</sequence>
<evidence type="ECO:0000313" key="3">
    <source>
        <dbReference type="Proteomes" id="UP000319804"/>
    </source>
</evidence>
<dbReference type="EMBL" id="VFPS01000003">
    <property type="protein sequence ID" value="TQM97978.1"/>
    <property type="molecule type" value="Genomic_DNA"/>
</dbReference>
<keyword evidence="1" id="KW-0472">Membrane</keyword>
<protein>
    <recommendedName>
        <fullName evidence="4">Potassium transporter Trk</fullName>
    </recommendedName>
</protein>
<comment type="caution">
    <text evidence="2">The sequence shown here is derived from an EMBL/GenBank/DDBJ whole genome shotgun (WGS) entry which is preliminary data.</text>
</comment>
<feature type="transmembrane region" description="Helical" evidence="1">
    <location>
        <begin position="62"/>
        <end position="84"/>
    </location>
</feature>
<proteinExistence type="predicted"/>
<dbReference type="OrthoDB" id="5125407at2"/>
<dbReference type="AlphaFoldDB" id="A0A4Y3URC7"/>
<reference evidence="2 3" key="1">
    <citation type="submission" date="2019-06" db="EMBL/GenBank/DDBJ databases">
        <title>Sequencing the genomes of 1000 actinobacteria strains.</title>
        <authorList>
            <person name="Klenk H.-P."/>
        </authorList>
    </citation>
    <scope>NUCLEOTIDE SEQUENCE [LARGE SCALE GENOMIC DNA]</scope>
    <source>
        <strain evidence="2 3">DSM 20427</strain>
    </source>
</reference>
<organism evidence="2 3">
    <name type="scientific">Microbacterium lacticum</name>
    <dbReference type="NCBI Taxonomy" id="33885"/>
    <lineage>
        <taxon>Bacteria</taxon>
        <taxon>Bacillati</taxon>
        <taxon>Actinomycetota</taxon>
        <taxon>Actinomycetes</taxon>
        <taxon>Micrococcales</taxon>
        <taxon>Microbacteriaceae</taxon>
        <taxon>Microbacterium</taxon>
    </lineage>
</organism>
<keyword evidence="3" id="KW-1185">Reference proteome</keyword>
<evidence type="ECO:0000313" key="2">
    <source>
        <dbReference type="EMBL" id="TQM97978.1"/>
    </source>
</evidence>
<keyword evidence="1" id="KW-1133">Transmembrane helix</keyword>
<feature type="transmembrane region" description="Helical" evidence="1">
    <location>
        <begin position="20"/>
        <end position="42"/>
    </location>
</feature>